<dbReference type="EMBL" id="BGZK01000039">
    <property type="protein sequence ID" value="GBP10208.1"/>
    <property type="molecule type" value="Genomic_DNA"/>
</dbReference>
<evidence type="ECO:0000313" key="2">
    <source>
        <dbReference type="Proteomes" id="UP000299102"/>
    </source>
</evidence>
<accession>A0A4C1T9Q0</accession>
<evidence type="ECO:0000313" key="1">
    <source>
        <dbReference type="EMBL" id="GBP10208.1"/>
    </source>
</evidence>
<dbReference type="AlphaFoldDB" id="A0A4C1T9Q0"/>
<proteinExistence type="predicted"/>
<keyword evidence="2" id="KW-1185">Reference proteome</keyword>
<reference evidence="1 2" key="1">
    <citation type="journal article" date="2019" name="Commun. Biol.">
        <title>The bagworm genome reveals a unique fibroin gene that provides high tensile strength.</title>
        <authorList>
            <person name="Kono N."/>
            <person name="Nakamura H."/>
            <person name="Ohtoshi R."/>
            <person name="Tomita M."/>
            <person name="Numata K."/>
            <person name="Arakawa K."/>
        </authorList>
    </citation>
    <scope>NUCLEOTIDE SEQUENCE [LARGE SCALE GENOMIC DNA]</scope>
</reference>
<name>A0A4C1T9Q0_EUMVA</name>
<gene>
    <name evidence="1" type="ORF">EVAR_77607_1</name>
</gene>
<comment type="caution">
    <text evidence="1">The sequence shown here is derived from an EMBL/GenBank/DDBJ whole genome shotgun (WGS) entry which is preliminary data.</text>
</comment>
<sequence length="147" mass="16362">MPFQSHHTHGIDLLRVNSSIAIALGARLPFDHDLLARSCRSVYIKPTRSPVAVTPSPWYLPFIKREYIILALPEENIGKSIHDMFEGATNYSENCFRFFSLRATAYEGAAGAAALLRGRDSRLSETSSETRVASMFSGIAIKLIYLI</sequence>
<dbReference type="Proteomes" id="UP000299102">
    <property type="component" value="Unassembled WGS sequence"/>
</dbReference>
<organism evidence="1 2">
    <name type="scientific">Eumeta variegata</name>
    <name type="common">Bagworm moth</name>
    <name type="synonym">Eumeta japonica</name>
    <dbReference type="NCBI Taxonomy" id="151549"/>
    <lineage>
        <taxon>Eukaryota</taxon>
        <taxon>Metazoa</taxon>
        <taxon>Ecdysozoa</taxon>
        <taxon>Arthropoda</taxon>
        <taxon>Hexapoda</taxon>
        <taxon>Insecta</taxon>
        <taxon>Pterygota</taxon>
        <taxon>Neoptera</taxon>
        <taxon>Endopterygota</taxon>
        <taxon>Lepidoptera</taxon>
        <taxon>Glossata</taxon>
        <taxon>Ditrysia</taxon>
        <taxon>Tineoidea</taxon>
        <taxon>Psychidae</taxon>
        <taxon>Oiketicinae</taxon>
        <taxon>Eumeta</taxon>
    </lineage>
</organism>
<protein>
    <submittedName>
        <fullName evidence="1">Uncharacterized protein</fullName>
    </submittedName>
</protein>